<evidence type="ECO:0008006" key="4">
    <source>
        <dbReference type="Google" id="ProtNLM"/>
    </source>
</evidence>
<feature type="compositionally biased region" description="Basic and acidic residues" evidence="1">
    <location>
        <begin position="73"/>
        <end position="84"/>
    </location>
</feature>
<reference evidence="2 3" key="1">
    <citation type="submission" date="2013-03" db="EMBL/GenBank/DDBJ databases">
        <title>Salinisphaera dokdonensis CL-ES53 Genome Sequencing.</title>
        <authorList>
            <person name="Li C."/>
            <person name="Lai Q."/>
            <person name="Shao Z."/>
        </authorList>
    </citation>
    <scope>NUCLEOTIDE SEQUENCE [LARGE SCALE GENOMIC DNA]</scope>
    <source>
        <strain evidence="2 3">CL-ES53</strain>
    </source>
</reference>
<sequence>MRFMSVKNGDDRGQRLATWVEAEFAKFNTEQQTVFGQAVMMLTAAAASLPPRVCASIQTSEPRSSTCDTPASQDRRPIPSEHRWPPKSELLKYLEDTNAPLRSFLECEKHSNKPRRTNAPHRQFGDDASSTLLRGALKRLQKSLARTAADAAADSDDHVSRGLLSKQEATAMMDAYTEAPDPARTKGEDMLDAKAMARLLGVSRTTVYKRFNDGRIIGLTREAGGRVYPKTQFDDHDSPRGPNWLPIMEKIVANHGNGWRAWIWLNNPRDEFDGQSALDRLHAGDGVAVEIALNREDEGAFR</sequence>
<organism evidence="2 3">
    <name type="scientific">Salinisphaera dokdonensis CL-ES53</name>
    <dbReference type="NCBI Taxonomy" id="1304272"/>
    <lineage>
        <taxon>Bacteria</taxon>
        <taxon>Pseudomonadati</taxon>
        <taxon>Pseudomonadota</taxon>
        <taxon>Gammaproteobacteria</taxon>
        <taxon>Salinisphaerales</taxon>
        <taxon>Salinisphaeraceae</taxon>
        <taxon>Salinisphaera</taxon>
    </lineage>
</organism>
<protein>
    <recommendedName>
        <fullName evidence="4">Helix-turn-helix domain-containing protein</fullName>
    </recommendedName>
</protein>
<evidence type="ECO:0000256" key="1">
    <source>
        <dbReference type="SAM" id="MobiDB-lite"/>
    </source>
</evidence>
<proteinExistence type="predicted"/>
<comment type="caution">
    <text evidence="2">The sequence shown here is derived from an EMBL/GenBank/DDBJ whole genome shotgun (WGS) entry which is preliminary data.</text>
</comment>
<feature type="region of interest" description="Disordered" evidence="1">
    <location>
        <begin position="57"/>
        <end position="84"/>
    </location>
</feature>
<dbReference type="EMBL" id="APND01000002">
    <property type="protein sequence ID" value="MES1928836.1"/>
    <property type="molecule type" value="Genomic_DNA"/>
</dbReference>
<name>A0ABV2AYX6_9GAMM</name>
<keyword evidence="3" id="KW-1185">Reference proteome</keyword>
<feature type="compositionally biased region" description="Polar residues" evidence="1">
    <location>
        <begin position="57"/>
        <end position="72"/>
    </location>
</feature>
<gene>
    <name evidence="2" type="ORF">SADO_06267</name>
</gene>
<evidence type="ECO:0000313" key="2">
    <source>
        <dbReference type="EMBL" id="MES1928836.1"/>
    </source>
</evidence>
<evidence type="ECO:0000313" key="3">
    <source>
        <dbReference type="Proteomes" id="UP001460888"/>
    </source>
</evidence>
<accession>A0ABV2AYX6</accession>
<feature type="region of interest" description="Disordered" evidence="1">
    <location>
        <begin position="108"/>
        <end position="128"/>
    </location>
</feature>
<dbReference type="Proteomes" id="UP001460888">
    <property type="component" value="Unassembled WGS sequence"/>
</dbReference>